<evidence type="ECO:0000313" key="1">
    <source>
        <dbReference type="EMBL" id="EFG07659.1"/>
    </source>
</evidence>
<dbReference type="STRING" id="1901.BB341_15575"/>
<reference evidence="1 2" key="1">
    <citation type="journal article" date="2010" name="Genome Biol. Evol.">
        <title>The sequence of a 1.8-mb bacterial linear plasmid reveals a rich evolutionary reservoir of secondary metabolic pathways.</title>
        <authorList>
            <person name="Medema M.H."/>
            <person name="Trefzer A."/>
            <person name="Kovalchuk A."/>
            <person name="van den Berg M."/>
            <person name="Mueller U."/>
            <person name="Heijne W."/>
            <person name="Wu L."/>
            <person name="Alam M.T."/>
            <person name="Ronning C.M."/>
            <person name="Nierman W.C."/>
            <person name="Bovenberg R.A.L."/>
            <person name="Breitling R."/>
            <person name="Takano E."/>
        </authorList>
    </citation>
    <scope>NUCLEOTIDE SEQUENCE [LARGE SCALE GENOMIC DNA]</scope>
    <source>
        <strain evidence="2">ATCC 27064 / DSM 738 / JCM 4710 / NBRC 13307 / NCIMB 12785 / NRRL 3585 / VKM Ac-602</strain>
    </source>
</reference>
<dbReference type="GeneID" id="93730859"/>
<dbReference type="KEGG" id="sclf:BB341_15575"/>
<dbReference type="RefSeq" id="WP_003956832.1">
    <property type="nucleotide sequence ID" value="NZ_CM000913.1"/>
</dbReference>
<dbReference type="eggNOG" id="ENOG5031B9I">
    <property type="taxonomic scope" value="Bacteria"/>
</dbReference>
<dbReference type="AlphaFoldDB" id="B5GY28"/>
<evidence type="ECO:0000313" key="2">
    <source>
        <dbReference type="Proteomes" id="UP000002357"/>
    </source>
</evidence>
<sequence length="151" mass="16859">MSAVEVLRAENPDAGFTDALALFRGIARSVDHLDIGDGEGEVQLATEYLKRLQEFGHAELILRDLPRSASAETARMMSEFLEDVDAGVLAQLLELRARRAGLAFLRAVVDRPDSSTTYRSWVRVVKPFSLGTGRKTQNFRDCRDRARIGHE</sequence>
<proteinExistence type="predicted"/>
<organism evidence="1 2">
    <name type="scientific">Streptomyces clavuligerus</name>
    <dbReference type="NCBI Taxonomy" id="1901"/>
    <lineage>
        <taxon>Bacteria</taxon>
        <taxon>Bacillati</taxon>
        <taxon>Actinomycetota</taxon>
        <taxon>Actinomycetes</taxon>
        <taxon>Kitasatosporales</taxon>
        <taxon>Streptomycetaceae</taxon>
        <taxon>Streptomyces</taxon>
    </lineage>
</organism>
<dbReference type="OrthoDB" id="5148202at2"/>
<name>B5GY28_STRCL</name>
<dbReference type="Proteomes" id="UP000002357">
    <property type="component" value="Chromosome"/>
</dbReference>
<gene>
    <name evidence="1" type="ORF">SCLAV_2587</name>
</gene>
<accession>B5GY28</accession>
<protein>
    <submittedName>
        <fullName evidence="1">Uncharacterized protein</fullName>
    </submittedName>
</protein>
<dbReference type="EMBL" id="CM000913">
    <property type="protein sequence ID" value="EFG07659.1"/>
    <property type="molecule type" value="Genomic_DNA"/>
</dbReference>
<keyword evidence="2" id="KW-1185">Reference proteome</keyword>